<dbReference type="PROSITE" id="PS51747">
    <property type="entry name" value="CYT_DCMP_DEAMINASES_2"/>
    <property type="match status" value="1"/>
</dbReference>
<comment type="caution">
    <text evidence="2">The sequence shown here is derived from an EMBL/GenBank/DDBJ whole genome shotgun (WGS) entry which is preliminary data.</text>
</comment>
<dbReference type="Proteomes" id="UP001628179">
    <property type="component" value="Unassembled WGS sequence"/>
</dbReference>
<dbReference type="InterPro" id="IPR002125">
    <property type="entry name" value="CMP_dCMP_dom"/>
</dbReference>
<accession>A0ABQ0G9Q8</accession>
<proteinExistence type="predicted"/>
<dbReference type="Gene3D" id="3.40.140.10">
    <property type="entry name" value="Cytidine Deaminase, domain 2"/>
    <property type="match status" value="1"/>
</dbReference>
<sequence>MSDLASVVPQHSPAAVLSAILKMIHDRLIPITRDSFAKGGAPFGGAVLNGSDLAAVAVSVNEWRECPIYHGETNCIRHFYQLAPENRPEPKNCIFFASHEPCSLCLSGFAWTGFPLIYYLFTYEETDELLGVSGDIEILKEVFRVRAPGDTDETLAARPLYNKQNKFFSVRSIDELIEQVEAGEEREKFKQKFQAVRDAYEEFRTSRS</sequence>
<protein>
    <recommendedName>
        <fullName evidence="1">CMP/dCMP-type deaminase domain-containing protein</fullName>
    </recommendedName>
</protein>
<dbReference type="EMBL" id="BAAFSV010000002">
    <property type="protein sequence ID" value="GAB1314492.1"/>
    <property type="molecule type" value="Genomic_DNA"/>
</dbReference>
<keyword evidence="3" id="KW-1185">Reference proteome</keyword>
<evidence type="ECO:0000259" key="1">
    <source>
        <dbReference type="PROSITE" id="PS51747"/>
    </source>
</evidence>
<dbReference type="RefSeq" id="XP_070916223.1">
    <property type="nucleotide sequence ID" value="XM_071060122.1"/>
</dbReference>
<reference evidence="2 3" key="1">
    <citation type="submission" date="2024-09" db="EMBL/GenBank/DDBJ databases">
        <title>Itraconazole resistance in Madurella fahalii resulting from another homologue of gene encoding cytochrome P450 14-alpha sterol demethylase (CYP51).</title>
        <authorList>
            <person name="Yoshioka I."/>
            <person name="Fahal A.H."/>
            <person name="Kaneko S."/>
            <person name="Yaguchi T."/>
        </authorList>
    </citation>
    <scope>NUCLEOTIDE SEQUENCE [LARGE SCALE GENOMIC DNA]</scope>
    <source>
        <strain evidence="2 3">IFM 68171</strain>
    </source>
</reference>
<gene>
    <name evidence="2" type="ORF">MFIFM68171_04702</name>
</gene>
<organism evidence="2 3">
    <name type="scientific">Madurella fahalii</name>
    <dbReference type="NCBI Taxonomy" id="1157608"/>
    <lineage>
        <taxon>Eukaryota</taxon>
        <taxon>Fungi</taxon>
        <taxon>Dikarya</taxon>
        <taxon>Ascomycota</taxon>
        <taxon>Pezizomycotina</taxon>
        <taxon>Sordariomycetes</taxon>
        <taxon>Sordariomycetidae</taxon>
        <taxon>Sordariales</taxon>
        <taxon>Sordariales incertae sedis</taxon>
        <taxon>Madurella</taxon>
    </lineage>
</organism>
<dbReference type="GeneID" id="98175445"/>
<dbReference type="InterPro" id="IPR016193">
    <property type="entry name" value="Cytidine_deaminase-like"/>
</dbReference>
<evidence type="ECO:0000313" key="3">
    <source>
        <dbReference type="Proteomes" id="UP001628179"/>
    </source>
</evidence>
<name>A0ABQ0G9Q8_9PEZI</name>
<evidence type="ECO:0000313" key="2">
    <source>
        <dbReference type="EMBL" id="GAB1314492.1"/>
    </source>
</evidence>
<dbReference type="Pfam" id="PF00383">
    <property type="entry name" value="dCMP_cyt_deam_1"/>
    <property type="match status" value="1"/>
</dbReference>
<feature type="domain" description="CMP/dCMP-type deaminase" evidence="1">
    <location>
        <begin position="23"/>
        <end position="137"/>
    </location>
</feature>
<dbReference type="SUPFAM" id="SSF53927">
    <property type="entry name" value="Cytidine deaminase-like"/>
    <property type="match status" value="1"/>
</dbReference>